<evidence type="ECO:0000313" key="10">
    <source>
        <dbReference type="Proteomes" id="UP000290218"/>
    </source>
</evidence>
<keyword evidence="5 7" id="KW-1133">Transmembrane helix</keyword>
<dbReference type="CDD" id="cd06261">
    <property type="entry name" value="TM_PBP2"/>
    <property type="match status" value="1"/>
</dbReference>
<evidence type="ECO:0000256" key="3">
    <source>
        <dbReference type="ARBA" id="ARBA00022475"/>
    </source>
</evidence>
<evidence type="ECO:0000256" key="2">
    <source>
        <dbReference type="ARBA" id="ARBA00022448"/>
    </source>
</evidence>
<proteinExistence type="inferred from homology"/>
<organism evidence="9 10">
    <name type="scientific">Oleiharenicola lentus</name>
    <dbReference type="NCBI Taxonomy" id="2508720"/>
    <lineage>
        <taxon>Bacteria</taxon>
        <taxon>Pseudomonadati</taxon>
        <taxon>Verrucomicrobiota</taxon>
        <taxon>Opitutia</taxon>
        <taxon>Opitutales</taxon>
        <taxon>Opitutaceae</taxon>
        <taxon>Oleiharenicola</taxon>
    </lineage>
</organism>
<sequence length="398" mass="44134">MPRPASTRFVVYGLLFTLGSLFATPFVWLVLTALKPVEQTTKFPPVFIPRAYHAELDGRSVEVTKDYVLTQDAVIVEAAGLRHVVSLAQFDEAAGTARLAPDAPPLPARLLRRVQAGDWRVTERAEGFGRAGSLAWDIVPESAIDARVKPRWENFSLAIATIGGRSVEEVQGTVSTVHSHGADSEVTFWDFLTNTLLVCVLGTIGAVLSNALIAYGFARLQWPGRDLLFAITLGTMMVPFPVLMVPLYGVFKELGWIGTLLPLWVPAWFGSAFNIFLMRQFFRTIPEDLSEAARIDGCSEWQIFWKVILPLSKPVLAVVALFHFLHTWNDFMGPLLYLTKRSTFTLAVALQNYQTQNGGTPWHFLMAASTIVIVPVILLFFFTQKTFIRGIATTGMKG</sequence>
<comment type="similarity">
    <text evidence="7">Belongs to the binding-protein-dependent transport system permease family.</text>
</comment>
<evidence type="ECO:0000259" key="8">
    <source>
        <dbReference type="PROSITE" id="PS50928"/>
    </source>
</evidence>
<evidence type="ECO:0000313" key="9">
    <source>
        <dbReference type="EMBL" id="RXK56361.1"/>
    </source>
</evidence>
<name>A0A4Q1CBQ8_9BACT</name>
<keyword evidence="6 7" id="KW-0472">Membrane</keyword>
<dbReference type="EMBL" id="SDHX01000001">
    <property type="protein sequence ID" value="RXK56361.1"/>
    <property type="molecule type" value="Genomic_DNA"/>
</dbReference>
<keyword evidence="4 7" id="KW-0812">Transmembrane</keyword>
<feature type="transmembrane region" description="Helical" evidence="7">
    <location>
        <begin position="191"/>
        <end position="215"/>
    </location>
</feature>
<dbReference type="InterPro" id="IPR035906">
    <property type="entry name" value="MetI-like_sf"/>
</dbReference>
<dbReference type="SUPFAM" id="SSF161098">
    <property type="entry name" value="MetI-like"/>
    <property type="match status" value="1"/>
</dbReference>
<evidence type="ECO:0000256" key="7">
    <source>
        <dbReference type="RuleBase" id="RU363032"/>
    </source>
</evidence>
<evidence type="ECO:0000256" key="1">
    <source>
        <dbReference type="ARBA" id="ARBA00004651"/>
    </source>
</evidence>
<evidence type="ECO:0000256" key="4">
    <source>
        <dbReference type="ARBA" id="ARBA00022692"/>
    </source>
</evidence>
<feature type="domain" description="ABC transmembrane type-1" evidence="8">
    <location>
        <begin position="192"/>
        <end position="383"/>
    </location>
</feature>
<accession>A0A4Q1CBQ8</accession>
<dbReference type="PANTHER" id="PTHR43744">
    <property type="entry name" value="ABC TRANSPORTER PERMEASE PROTEIN MG189-RELATED-RELATED"/>
    <property type="match status" value="1"/>
</dbReference>
<keyword evidence="3" id="KW-1003">Cell membrane</keyword>
<feature type="transmembrane region" description="Helical" evidence="7">
    <location>
        <begin position="227"/>
        <end position="251"/>
    </location>
</feature>
<feature type="transmembrane region" description="Helical" evidence="7">
    <location>
        <begin position="362"/>
        <end position="382"/>
    </location>
</feature>
<dbReference type="PANTHER" id="PTHR43744:SF12">
    <property type="entry name" value="ABC TRANSPORTER PERMEASE PROTEIN MG189-RELATED"/>
    <property type="match status" value="1"/>
</dbReference>
<dbReference type="RefSeq" id="WP_129047730.1">
    <property type="nucleotide sequence ID" value="NZ_SDHX01000001.1"/>
</dbReference>
<dbReference type="Gene3D" id="1.10.3720.10">
    <property type="entry name" value="MetI-like"/>
    <property type="match status" value="1"/>
</dbReference>
<evidence type="ECO:0000256" key="5">
    <source>
        <dbReference type="ARBA" id="ARBA00022989"/>
    </source>
</evidence>
<feature type="transmembrane region" description="Helical" evidence="7">
    <location>
        <begin position="263"/>
        <end position="282"/>
    </location>
</feature>
<keyword evidence="10" id="KW-1185">Reference proteome</keyword>
<dbReference type="AlphaFoldDB" id="A0A4Q1CBQ8"/>
<reference evidence="9 10" key="1">
    <citation type="submission" date="2019-01" db="EMBL/GenBank/DDBJ databases">
        <title>Lacunisphaera sp. strain TWA-58.</title>
        <authorList>
            <person name="Chen W.-M."/>
        </authorList>
    </citation>
    <scope>NUCLEOTIDE SEQUENCE [LARGE SCALE GENOMIC DNA]</scope>
    <source>
        <strain evidence="9 10">TWA-58</strain>
    </source>
</reference>
<dbReference type="Proteomes" id="UP000290218">
    <property type="component" value="Unassembled WGS sequence"/>
</dbReference>
<keyword evidence="2 7" id="KW-0813">Transport</keyword>
<feature type="transmembrane region" description="Helical" evidence="7">
    <location>
        <begin position="303"/>
        <end position="325"/>
    </location>
</feature>
<evidence type="ECO:0000256" key="6">
    <source>
        <dbReference type="ARBA" id="ARBA00023136"/>
    </source>
</evidence>
<protein>
    <submittedName>
        <fullName evidence="9">Carbohydrate ABC transporter permease</fullName>
    </submittedName>
</protein>
<gene>
    <name evidence="9" type="ORF">ESB00_10970</name>
</gene>
<dbReference type="Pfam" id="PF00528">
    <property type="entry name" value="BPD_transp_1"/>
    <property type="match status" value="1"/>
</dbReference>
<comment type="caution">
    <text evidence="9">The sequence shown here is derived from an EMBL/GenBank/DDBJ whole genome shotgun (WGS) entry which is preliminary data.</text>
</comment>
<dbReference type="GO" id="GO:0055085">
    <property type="term" value="P:transmembrane transport"/>
    <property type="evidence" value="ECO:0007669"/>
    <property type="project" value="InterPro"/>
</dbReference>
<dbReference type="InterPro" id="IPR000515">
    <property type="entry name" value="MetI-like"/>
</dbReference>
<dbReference type="GO" id="GO:0005886">
    <property type="term" value="C:plasma membrane"/>
    <property type="evidence" value="ECO:0007669"/>
    <property type="project" value="UniProtKB-SubCell"/>
</dbReference>
<comment type="subcellular location">
    <subcellularLocation>
        <location evidence="1 7">Cell membrane</location>
        <topology evidence="1 7">Multi-pass membrane protein</topology>
    </subcellularLocation>
</comment>
<dbReference type="PROSITE" id="PS50928">
    <property type="entry name" value="ABC_TM1"/>
    <property type="match status" value="1"/>
</dbReference>
<dbReference type="OrthoDB" id="9794684at2"/>
<feature type="transmembrane region" description="Helical" evidence="7">
    <location>
        <begin position="9"/>
        <end position="31"/>
    </location>
</feature>